<dbReference type="EMBL" id="KZ772801">
    <property type="protein sequence ID" value="PTQ30175.1"/>
    <property type="molecule type" value="Genomic_DNA"/>
</dbReference>
<proteinExistence type="predicted"/>
<name>A0A2R6W8I4_MARPO</name>
<dbReference type="AlphaFoldDB" id="A0A2R6W8I4"/>
<organism evidence="1 2">
    <name type="scientific">Marchantia polymorpha</name>
    <name type="common">Common liverwort</name>
    <name type="synonym">Marchantia aquatica</name>
    <dbReference type="NCBI Taxonomy" id="3197"/>
    <lineage>
        <taxon>Eukaryota</taxon>
        <taxon>Viridiplantae</taxon>
        <taxon>Streptophyta</taxon>
        <taxon>Embryophyta</taxon>
        <taxon>Marchantiophyta</taxon>
        <taxon>Marchantiopsida</taxon>
        <taxon>Marchantiidae</taxon>
        <taxon>Marchantiales</taxon>
        <taxon>Marchantiaceae</taxon>
        <taxon>Marchantia</taxon>
    </lineage>
</organism>
<reference evidence="2" key="1">
    <citation type="journal article" date="2017" name="Cell">
        <title>Insights into land plant evolution garnered from the Marchantia polymorpha genome.</title>
        <authorList>
            <person name="Bowman J.L."/>
            <person name="Kohchi T."/>
            <person name="Yamato K.T."/>
            <person name="Jenkins J."/>
            <person name="Shu S."/>
            <person name="Ishizaki K."/>
            <person name="Yamaoka S."/>
            <person name="Nishihama R."/>
            <person name="Nakamura Y."/>
            <person name="Berger F."/>
            <person name="Adam C."/>
            <person name="Aki S.S."/>
            <person name="Althoff F."/>
            <person name="Araki T."/>
            <person name="Arteaga-Vazquez M.A."/>
            <person name="Balasubrmanian S."/>
            <person name="Barry K."/>
            <person name="Bauer D."/>
            <person name="Boehm C.R."/>
            <person name="Briginshaw L."/>
            <person name="Caballero-Perez J."/>
            <person name="Catarino B."/>
            <person name="Chen F."/>
            <person name="Chiyoda S."/>
            <person name="Chovatia M."/>
            <person name="Davies K.M."/>
            <person name="Delmans M."/>
            <person name="Demura T."/>
            <person name="Dierschke T."/>
            <person name="Dolan L."/>
            <person name="Dorantes-Acosta A.E."/>
            <person name="Eklund D.M."/>
            <person name="Florent S.N."/>
            <person name="Flores-Sandoval E."/>
            <person name="Fujiyama A."/>
            <person name="Fukuzawa H."/>
            <person name="Galik B."/>
            <person name="Grimanelli D."/>
            <person name="Grimwood J."/>
            <person name="Grossniklaus U."/>
            <person name="Hamada T."/>
            <person name="Haseloff J."/>
            <person name="Hetherington A.J."/>
            <person name="Higo A."/>
            <person name="Hirakawa Y."/>
            <person name="Hundley H.N."/>
            <person name="Ikeda Y."/>
            <person name="Inoue K."/>
            <person name="Inoue S.I."/>
            <person name="Ishida S."/>
            <person name="Jia Q."/>
            <person name="Kakita M."/>
            <person name="Kanazawa T."/>
            <person name="Kawai Y."/>
            <person name="Kawashima T."/>
            <person name="Kennedy M."/>
            <person name="Kinose K."/>
            <person name="Kinoshita T."/>
            <person name="Kohara Y."/>
            <person name="Koide E."/>
            <person name="Komatsu K."/>
            <person name="Kopischke S."/>
            <person name="Kubo M."/>
            <person name="Kyozuka J."/>
            <person name="Lagercrantz U."/>
            <person name="Lin S.S."/>
            <person name="Lindquist E."/>
            <person name="Lipzen A.M."/>
            <person name="Lu C.W."/>
            <person name="De Luna E."/>
            <person name="Martienssen R.A."/>
            <person name="Minamino N."/>
            <person name="Mizutani M."/>
            <person name="Mizutani M."/>
            <person name="Mochizuki N."/>
            <person name="Monte I."/>
            <person name="Mosher R."/>
            <person name="Nagasaki H."/>
            <person name="Nakagami H."/>
            <person name="Naramoto S."/>
            <person name="Nishitani K."/>
            <person name="Ohtani M."/>
            <person name="Okamoto T."/>
            <person name="Okumura M."/>
            <person name="Phillips J."/>
            <person name="Pollak B."/>
            <person name="Reinders A."/>
            <person name="Rovekamp M."/>
            <person name="Sano R."/>
            <person name="Sawa S."/>
            <person name="Schmid M.W."/>
            <person name="Shirakawa M."/>
            <person name="Solano R."/>
            <person name="Spunde A."/>
            <person name="Suetsugu N."/>
            <person name="Sugano S."/>
            <person name="Sugiyama A."/>
            <person name="Sun R."/>
            <person name="Suzuki Y."/>
            <person name="Takenaka M."/>
            <person name="Takezawa D."/>
            <person name="Tomogane H."/>
            <person name="Tsuzuki M."/>
            <person name="Ueda T."/>
            <person name="Umeda M."/>
            <person name="Ward J.M."/>
            <person name="Watanabe Y."/>
            <person name="Yazaki K."/>
            <person name="Yokoyama R."/>
            <person name="Yoshitake Y."/>
            <person name="Yotsui I."/>
            <person name="Zachgo S."/>
            <person name="Schmutz J."/>
        </authorList>
    </citation>
    <scope>NUCLEOTIDE SEQUENCE [LARGE SCALE GENOMIC DNA]</scope>
    <source>
        <strain evidence="2">Tak-1</strain>
    </source>
</reference>
<keyword evidence="2" id="KW-1185">Reference proteome</keyword>
<evidence type="ECO:0000313" key="2">
    <source>
        <dbReference type="Proteomes" id="UP000244005"/>
    </source>
</evidence>
<accession>A0A2R6W8I4</accession>
<dbReference type="Gramene" id="Mp2g10290.1">
    <property type="protein sequence ID" value="Mp2g10290.1.cds"/>
    <property type="gene ID" value="Mp2g10290"/>
</dbReference>
<dbReference type="Proteomes" id="UP000244005">
    <property type="component" value="Unassembled WGS sequence"/>
</dbReference>
<protein>
    <submittedName>
        <fullName evidence="1">Uncharacterized protein</fullName>
    </submittedName>
</protein>
<sequence>MHSTCKRPCSLKRSTSTSDEIVETNSGSLGLQNSMLNSPILLRSRHVCTFYNSTFNGTSCMIGFPLLAAGHGHYRDFIARYISHV</sequence>
<evidence type="ECO:0000313" key="1">
    <source>
        <dbReference type="EMBL" id="PTQ30175.1"/>
    </source>
</evidence>
<gene>
    <name evidence="1" type="ORF">MARPO_0129s0053</name>
</gene>